<dbReference type="InterPro" id="IPR036397">
    <property type="entry name" value="RNaseH_sf"/>
</dbReference>
<protein>
    <submittedName>
        <fullName evidence="9">Exonuclease domain-containing protein</fullName>
    </submittedName>
</protein>
<comment type="cofactor">
    <cofactor evidence="1">
        <name>Mg(2+)</name>
        <dbReference type="ChEBI" id="CHEBI:18420"/>
    </cofactor>
</comment>
<dbReference type="WBParaSite" id="HCON_00140640-00001">
    <property type="protein sequence ID" value="HCON_00140640-00001"/>
    <property type="gene ID" value="HCON_00140640"/>
</dbReference>
<keyword evidence="6" id="KW-0460">Magnesium</keyword>
<evidence type="ECO:0000256" key="1">
    <source>
        <dbReference type="ARBA" id="ARBA00001946"/>
    </source>
</evidence>
<keyword evidence="3" id="KW-0479">Metal-binding</keyword>
<proteinExistence type="predicted"/>
<evidence type="ECO:0000256" key="7">
    <source>
        <dbReference type="SAM" id="MobiDB-lite"/>
    </source>
</evidence>
<dbReference type="GO" id="GO:0008296">
    <property type="term" value="F:3'-5'-DNA exonuclease activity"/>
    <property type="evidence" value="ECO:0007669"/>
    <property type="project" value="TreeGrafter"/>
</dbReference>
<dbReference type="InterPro" id="IPR012337">
    <property type="entry name" value="RNaseH-like_sf"/>
</dbReference>
<keyword evidence="8" id="KW-1185">Reference proteome</keyword>
<evidence type="ECO:0000256" key="3">
    <source>
        <dbReference type="ARBA" id="ARBA00022723"/>
    </source>
</evidence>
<keyword evidence="2" id="KW-0540">Nuclease</keyword>
<dbReference type="PANTHER" id="PTHR13058:SF19">
    <property type="entry name" value="LD40940P"/>
    <property type="match status" value="1"/>
</dbReference>
<accession>A0A7I4YT72</accession>
<dbReference type="PANTHER" id="PTHR13058">
    <property type="entry name" value="THREE PRIME REPAIR EXONUCLEASE 1, 2"/>
    <property type="match status" value="1"/>
</dbReference>
<dbReference type="OMA" id="IENIYCK"/>
<dbReference type="GO" id="GO:0006308">
    <property type="term" value="P:DNA catabolic process"/>
    <property type="evidence" value="ECO:0007669"/>
    <property type="project" value="TreeGrafter"/>
</dbReference>
<feature type="region of interest" description="Disordered" evidence="7">
    <location>
        <begin position="484"/>
        <end position="505"/>
    </location>
</feature>
<name>A0A7I4YT72_HAECO</name>
<dbReference type="GO" id="GO:0005737">
    <property type="term" value="C:cytoplasm"/>
    <property type="evidence" value="ECO:0007669"/>
    <property type="project" value="TreeGrafter"/>
</dbReference>
<keyword evidence="4" id="KW-0378">Hydrolase</keyword>
<evidence type="ECO:0000313" key="8">
    <source>
        <dbReference type="Proteomes" id="UP000025227"/>
    </source>
</evidence>
<dbReference type="Gene3D" id="3.30.420.10">
    <property type="entry name" value="Ribonuclease H-like superfamily/Ribonuclease H"/>
    <property type="match status" value="1"/>
</dbReference>
<organism evidence="8 9">
    <name type="scientific">Haemonchus contortus</name>
    <name type="common">Barber pole worm</name>
    <dbReference type="NCBI Taxonomy" id="6289"/>
    <lineage>
        <taxon>Eukaryota</taxon>
        <taxon>Metazoa</taxon>
        <taxon>Ecdysozoa</taxon>
        <taxon>Nematoda</taxon>
        <taxon>Chromadorea</taxon>
        <taxon>Rhabditida</taxon>
        <taxon>Rhabditina</taxon>
        <taxon>Rhabditomorpha</taxon>
        <taxon>Strongyloidea</taxon>
        <taxon>Trichostrongylidae</taxon>
        <taxon>Haemonchus</taxon>
    </lineage>
</organism>
<evidence type="ECO:0000256" key="2">
    <source>
        <dbReference type="ARBA" id="ARBA00022722"/>
    </source>
</evidence>
<reference evidence="9" key="1">
    <citation type="submission" date="2020-12" db="UniProtKB">
        <authorList>
            <consortium name="WormBaseParasite"/>
        </authorList>
    </citation>
    <scope>IDENTIFICATION</scope>
    <source>
        <strain evidence="9">MHco3</strain>
    </source>
</reference>
<evidence type="ECO:0000256" key="4">
    <source>
        <dbReference type="ARBA" id="ARBA00022801"/>
    </source>
</evidence>
<dbReference type="GO" id="GO:0046872">
    <property type="term" value="F:metal ion binding"/>
    <property type="evidence" value="ECO:0007669"/>
    <property type="project" value="UniProtKB-KW"/>
</dbReference>
<dbReference type="Proteomes" id="UP000025227">
    <property type="component" value="Unplaced"/>
</dbReference>
<evidence type="ECO:0000256" key="6">
    <source>
        <dbReference type="ARBA" id="ARBA00022842"/>
    </source>
</evidence>
<dbReference type="OrthoDB" id="10250935at2759"/>
<dbReference type="GO" id="GO:0003676">
    <property type="term" value="F:nucleic acid binding"/>
    <property type="evidence" value="ECO:0007669"/>
    <property type="project" value="InterPro"/>
</dbReference>
<dbReference type="AlphaFoldDB" id="A0A7I4YT72"/>
<sequence length="602" mass="69217">MSTPPTNDNFVPVPVIFAPSQQRGHDIAVYIFPHDHSLCYEFFFHCRGADKVTETYLCCSCKSLRTKDSERYCQPIPSCKIRDGYFITDPLNTFRAQFCVPKSTPQATARRLIIERCNELRAGPCSKPTRNVVEEILSDITSPKFDAFPMGERRKMVEQIASPYGNARENLRRTLQRNQQRGLNPTPPRPRLTGKIRKRRVRNPVYSLADEETKTATKQLRLPVHTVPRQKLVCAEPIRTLVFMDLASTHIYPGYNEAQRRISPQLLNEPVQCSNTLKRFIIQTEPSDFPRITEMSFLSVPRDVFVRGQKTIQSLIQEAPEQSFVLRLSANFFTCQVNPELSEEQWQKCKTAKASDSSVVRRARHDLELKRSFAEEWPWVRKFLDDCAKPVCLIAHNGMFFDFRTLYGELHRCGFIEKGMGIPKGVVFVDSTLAIREIENIYCKEVCEATKKLTSVKAHPAAPSEEVSESREEVKIHTRYLVPREGPSKASGSIQSQNETDEESCNEHPLSVFNVQLWPAAKMRRIRPEFFRQDGRGRWEFSIFAAREALKDDLPVLYEAVVKTPLLAHFTQDDAEALMQVCVAYGREFQDYIDYKSAHFPF</sequence>
<dbReference type="InterPro" id="IPR040393">
    <property type="entry name" value="TREX1/2"/>
</dbReference>
<dbReference type="SUPFAM" id="SSF53098">
    <property type="entry name" value="Ribonuclease H-like"/>
    <property type="match status" value="1"/>
</dbReference>
<evidence type="ECO:0000256" key="5">
    <source>
        <dbReference type="ARBA" id="ARBA00022839"/>
    </source>
</evidence>
<evidence type="ECO:0000313" key="9">
    <source>
        <dbReference type="WBParaSite" id="HCON_00140640-00001"/>
    </source>
</evidence>
<keyword evidence="5" id="KW-0269">Exonuclease</keyword>